<dbReference type="GO" id="GO:0005509">
    <property type="term" value="F:calcium ion binding"/>
    <property type="evidence" value="ECO:0007669"/>
    <property type="project" value="InterPro"/>
</dbReference>
<feature type="repeat" description="ANK" evidence="2">
    <location>
        <begin position="980"/>
        <end position="1012"/>
    </location>
</feature>
<keyword evidence="1" id="KW-0106">Calcium</keyword>
<dbReference type="SMART" id="SM00028">
    <property type="entry name" value="TPR"/>
    <property type="match status" value="11"/>
</dbReference>
<gene>
    <name evidence="5" type="primary">NPHP3</name>
    <name evidence="5" type="ORF">AK812_SmicGene6981</name>
</gene>
<dbReference type="PROSITE" id="PS00018">
    <property type="entry name" value="EF_HAND_1"/>
    <property type="match status" value="6"/>
</dbReference>
<dbReference type="CDD" id="cd00051">
    <property type="entry name" value="EFh"/>
    <property type="match status" value="3"/>
</dbReference>
<sequence length="1682" mass="183483">MELAYNIFKRQTPDLAQKIIRDTATGDERRINLGEDYRGRKVDHRRDVWVLRVTDDDGQVKHAGAEADALLKLLRIRLANLRRELGENAEPTLACRFELARRLGARSNYDEAEKLNRECLQGRRAELGDQHPDTLACVNNLADLLKDQGRYEEAEQLHRQALEGCRAKLGDQHLETLVSMNNLAVLLEAQGHHEEAEKLHRQTLEGRRIKLGDQHPETMVSMNNLAALLEAQARHEEAERFFRQALEVCRAKLGSHHPDTLGLMNNLAKVLQAEGRFDEAEQLNRQTLEGRTAKLGSQHPETVQSINNLAVLLNAQGRYEEAEPLLRQTLDLCKVKLGDQHPKALTSMSNLAESLQAQGRFEEAEQLNRQTLEGRRIKLGDQHPDTLLSTNNLAWLLKEQDRYEEAEPLLRQSLEICSTKLGDQHPHTLASMINLAMLLRAKGRYEEAEPPLRQALEICRAQLGEQHPNTLTTVGNLAELLQAQGRFEEAEPLHRQTLKCHRAKLGEQHPSTLTSMNNLAALLQTQERYEEAEPLSRQVLEGCRAQLGDEHPYTLASMNGLAALLQAQGRYEQAEVFSRQALHVSRSMLGEQHLDTLTSINSLAALLSAQGRYEEAEQSYRQVLEGSRAKLGDQHQVTLASINNLAAMLQLQGSFEEAEPLHRQALEGRRACFGDSHPDTMGSMLNLASLLKTMGQWQEAEQLFREELGLCRSLHGPQHSETIGTARSFAKFLKERGRESEAAELLSSLQGAGAKNLQIMLEMRLPPPLALPGSGPDKALLRAPADRAIYDEGEERFIKSHRELPAMNPLAVKALQFQRSSGLVLAIGTAAQELQGLLFTVAFGDEPDALMLISSAGDDPPGSKPLEKEKKAPSLKAEGCIVQERCRAQAELDAKDWQTRAVEAALLVAPYAERIYAKRSDHLDPTLQAAACDMLHADPAKEDHSNFVYYIDAPDRYLRSVCRLLLDHESFTAVDAVDVFGRTALHHAARGGHAPVASVLLAEAGILEIASLRHAPEDVRAVIRAALEKVGVAFEEPKEVGVQVAPRTRGSGRSLPWGLEFEVVGATDDLAFDLALDQESSEEQLCLTLPSPTDLEAIAEGGSPGTRSPRTPEGQDVSADVLTAAPLLAIHQKLLEAKMSLGSQVGRPQSAELGAVMAAPVNPPEWSHEVAEELAKMHHSVGGSTQMIFGNRVTDSRSFFRAIDRDNSGELDASELARGLLKLGIQVQNEGLMHDLVDSIDKNSSGLIDREEFVKALQHPEELFALPEAKPKKERAPVEPGREEDATKVLAAMHEHLSNSKTRTVDWFRKMDTSGDGKVSRAELKRGLKEMGCALTASELLAIINYLDKDSSGAVSLQELQKGMNAAVRAVATAAGALEPVVEGPAANAYEALVQINAALRSNTQLIMGMRVTDARSFFKAMDKDDSGSLDKTEVARGLKRLGIEASSDLLDQIVAAIDVNNDGVLDMKELVRALKDPREAAPPTASDGSGGPGPESPGGDDVEATEPPAAARSLSPLREARDAAAPLETSEPTEDAEEAPGPAPESPDAVMMAAPAADSVPSQSDSKESAQEPASSSSIMPDAPAEAETVQPTSQASSPASPSRKSRVTVQGNDRNERKSVASRTGARPSLSPTKRASRAAPSSTTSTPPRRSTRPDSQPVLNRGSPRPGDKRASALRTPQ</sequence>
<feature type="domain" description="EF-hand" evidence="4">
    <location>
        <begin position="1228"/>
        <end position="1263"/>
    </location>
</feature>
<evidence type="ECO:0000256" key="2">
    <source>
        <dbReference type="PROSITE-ProRule" id="PRU00023"/>
    </source>
</evidence>
<dbReference type="Gene3D" id="1.25.40.10">
    <property type="entry name" value="Tetratricopeptide repeat domain"/>
    <property type="match status" value="4"/>
</dbReference>
<dbReference type="Proteomes" id="UP000186817">
    <property type="component" value="Unassembled WGS sequence"/>
</dbReference>
<dbReference type="InterPro" id="IPR036770">
    <property type="entry name" value="Ankyrin_rpt-contain_sf"/>
</dbReference>
<dbReference type="SUPFAM" id="SSF48452">
    <property type="entry name" value="TPR-like"/>
    <property type="match status" value="6"/>
</dbReference>
<feature type="domain" description="EF-hand" evidence="4">
    <location>
        <begin position="1446"/>
        <end position="1481"/>
    </location>
</feature>
<dbReference type="PROSITE" id="PS50222">
    <property type="entry name" value="EF_HAND_2"/>
    <property type="match status" value="6"/>
</dbReference>
<feature type="domain" description="EF-hand" evidence="4">
    <location>
        <begin position="1299"/>
        <end position="1334"/>
    </location>
</feature>
<dbReference type="SUPFAM" id="SSF48403">
    <property type="entry name" value="Ankyrin repeat"/>
    <property type="match status" value="1"/>
</dbReference>
<dbReference type="InterPro" id="IPR002048">
    <property type="entry name" value="EF_hand_dom"/>
</dbReference>
<feature type="domain" description="EF-hand" evidence="4">
    <location>
        <begin position="1191"/>
        <end position="1226"/>
    </location>
</feature>
<evidence type="ECO:0000259" key="4">
    <source>
        <dbReference type="PROSITE" id="PS50222"/>
    </source>
</evidence>
<evidence type="ECO:0000313" key="5">
    <source>
        <dbReference type="EMBL" id="OLQ09393.1"/>
    </source>
</evidence>
<feature type="compositionally biased region" description="Low complexity" evidence="3">
    <location>
        <begin position="1595"/>
        <end position="1604"/>
    </location>
</feature>
<dbReference type="InterPro" id="IPR053137">
    <property type="entry name" value="NLR-like"/>
</dbReference>
<evidence type="ECO:0000313" key="6">
    <source>
        <dbReference type="Proteomes" id="UP000186817"/>
    </source>
</evidence>
<dbReference type="EMBL" id="LSRX01000097">
    <property type="protein sequence ID" value="OLQ09393.1"/>
    <property type="molecule type" value="Genomic_DNA"/>
</dbReference>
<dbReference type="OrthoDB" id="311289at2759"/>
<organism evidence="5 6">
    <name type="scientific">Symbiodinium microadriaticum</name>
    <name type="common">Dinoflagellate</name>
    <name type="synonym">Zooxanthella microadriatica</name>
    <dbReference type="NCBI Taxonomy" id="2951"/>
    <lineage>
        <taxon>Eukaryota</taxon>
        <taxon>Sar</taxon>
        <taxon>Alveolata</taxon>
        <taxon>Dinophyceae</taxon>
        <taxon>Suessiales</taxon>
        <taxon>Symbiodiniaceae</taxon>
        <taxon>Symbiodinium</taxon>
    </lineage>
</organism>
<dbReference type="PROSITE" id="PS50088">
    <property type="entry name" value="ANK_REPEAT"/>
    <property type="match status" value="1"/>
</dbReference>
<dbReference type="Pfam" id="PF13424">
    <property type="entry name" value="TPR_12"/>
    <property type="match status" value="7"/>
</dbReference>
<dbReference type="Pfam" id="PF13499">
    <property type="entry name" value="EF-hand_7"/>
    <property type="match status" value="3"/>
</dbReference>
<feature type="compositionally biased region" description="Low complexity" evidence="3">
    <location>
        <begin position="1633"/>
        <end position="1652"/>
    </location>
</feature>
<dbReference type="SMART" id="SM00054">
    <property type="entry name" value="EFh"/>
    <property type="match status" value="6"/>
</dbReference>
<dbReference type="InterPro" id="IPR018247">
    <property type="entry name" value="EF_Hand_1_Ca_BS"/>
</dbReference>
<feature type="region of interest" description="Disordered" evidence="3">
    <location>
        <begin position="1478"/>
        <end position="1682"/>
    </location>
</feature>
<feature type="compositionally biased region" description="Low complexity" evidence="3">
    <location>
        <begin position="1547"/>
        <end position="1563"/>
    </location>
</feature>
<dbReference type="InterPro" id="IPR002110">
    <property type="entry name" value="Ankyrin_rpt"/>
</dbReference>
<keyword evidence="6" id="KW-1185">Reference proteome</keyword>
<dbReference type="Gene3D" id="1.25.40.20">
    <property type="entry name" value="Ankyrin repeat-containing domain"/>
    <property type="match status" value="1"/>
</dbReference>
<feature type="domain" description="EF-hand" evidence="4">
    <location>
        <begin position="1410"/>
        <end position="1445"/>
    </location>
</feature>
<dbReference type="SUPFAM" id="SSF47473">
    <property type="entry name" value="EF-hand"/>
    <property type="match status" value="2"/>
</dbReference>
<dbReference type="InterPro" id="IPR019734">
    <property type="entry name" value="TPR_rpt"/>
</dbReference>
<name>A0A1Q9EPP0_SYMMI</name>
<reference evidence="5 6" key="1">
    <citation type="submission" date="2016-02" db="EMBL/GenBank/DDBJ databases">
        <title>Genome analysis of coral dinoflagellate symbionts highlights evolutionary adaptations to a symbiotic lifestyle.</title>
        <authorList>
            <person name="Aranda M."/>
            <person name="Li Y."/>
            <person name="Liew Y.J."/>
            <person name="Baumgarten S."/>
            <person name="Simakov O."/>
            <person name="Wilson M."/>
            <person name="Piel J."/>
            <person name="Ashoor H."/>
            <person name="Bougouffa S."/>
            <person name="Bajic V.B."/>
            <person name="Ryu T."/>
            <person name="Ravasi T."/>
            <person name="Bayer T."/>
            <person name="Micklem G."/>
            <person name="Kim H."/>
            <person name="Bhak J."/>
            <person name="Lajeunesse T.C."/>
            <person name="Voolstra C.R."/>
        </authorList>
    </citation>
    <scope>NUCLEOTIDE SEQUENCE [LARGE SCALE GENOMIC DNA]</scope>
    <source>
        <strain evidence="5 6">CCMP2467</strain>
    </source>
</reference>
<keyword evidence="2" id="KW-0040">ANK repeat</keyword>
<dbReference type="InterPro" id="IPR011990">
    <property type="entry name" value="TPR-like_helical_dom_sf"/>
</dbReference>
<evidence type="ECO:0000256" key="3">
    <source>
        <dbReference type="SAM" id="MobiDB-lite"/>
    </source>
</evidence>
<dbReference type="Gene3D" id="1.10.238.10">
    <property type="entry name" value="EF-hand"/>
    <property type="match status" value="3"/>
</dbReference>
<feature type="domain" description="EF-hand" evidence="4">
    <location>
        <begin position="1335"/>
        <end position="1370"/>
    </location>
</feature>
<dbReference type="PROSITE" id="PS50297">
    <property type="entry name" value="ANK_REP_REGION"/>
    <property type="match status" value="1"/>
</dbReference>
<evidence type="ECO:0000256" key="1">
    <source>
        <dbReference type="ARBA" id="ARBA00022837"/>
    </source>
</evidence>
<feature type="region of interest" description="Disordered" evidence="3">
    <location>
        <begin position="1095"/>
        <end position="1115"/>
    </location>
</feature>
<dbReference type="PANTHER" id="PTHR46082">
    <property type="entry name" value="ATP/GTP-BINDING PROTEIN-RELATED"/>
    <property type="match status" value="1"/>
</dbReference>
<accession>A0A1Q9EPP0</accession>
<proteinExistence type="predicted"/>
<dbReference type="PANTHER" id="PTHR46082:SF6">
    <property type="entry name" value="AAA+ ATPASE DOMAIN-CONTAINING PROTEIN-RELATED"/>
    <property type="match status" value="1"/>
</dbReference>
<dbReference type="InterPro" id="IPR011992">
    <property type="entry name" value="EF-hand-dom_pair"/>
</dbReference>
<dbReference type="PRINTS" id="PR00381">
    <property type="entry name" value="KINESINLIGHT"/>
</dbReference>
<dbReference type="Pfam" id="PF13374">
    <property type="entry name" value="TPR_10"/>
    <property type="match status" value="1"/>
</dbReference>
<protein>
    <submittedName>
        <fullName evidence="5">Nephrocystin-3</fullName>
    </submittedName>
</protein>
<comment type="caution">
    <text evidence="5">The sequence shown here is derived from an EMBL/GenBank/DDBJ whole genome shotgun (WGS) entry which is preliminary data.</text>
</comment>